<dbReference type="PANTHER" id="PTHR31043">
    <property type="entry name" value="NEPHROCYSTIN-4"/>
    <property type="match status" value="1"/>
</dbReference>
<proteinExistence type="predicted"/>
<feature type="region of interest" description="Disordered" evidence="1">
    <location>
        <begin position="1"/>
        <end position="167"/>
    </location>
</feature>
<evidence type="ECO:0000259" key="3">
    <source>
        <dbReference type="Pfam" id="PF26187"/>
    </source>
</evidence>
<protein>
    <recommendedName>
        <fullName evidence="5">Nephrocystin-4</fullName>
    </recommendedName>
</protein>
<evidence type="ECO:0000256" key="1">
    <source>
        <dbReference type="SAM" id="MobiDB-lite"/>
    </source>
</evidence>
<accession>A0A7S1PHA9</accession>
<feature type="domain" description="NPHP4 C2-like" evidence="2">
    <location>
        <begin position="826"/>
        <end position="1033"/>
    </location>
</feature>
<feature type="region of interest" description="Disordered" evidence="1">
    <location>
        <begin position="718"/>
        <end position="756"/>
    </location>
</feature>
<evidence type="ECO:0008006" key="5">
    <source>
        <dbReference type="Google" id="ProtNLM"/>
    </source>
</evidence>
<dbReference type="InterPro" id="IPR058765">
    <property type="entry name" value="NPHP4_C2-like"/>
</dbReference>
<feature type="compositionally biased region" description="Polar residues" evidence="1">
    <location>
        <begin position="1"/>
        <end position="11"/>
    </location>
</feature>
<feature type="compositionally biased region" description="Low complexity" evidence="1">
    <location>
        <begin position="150"/>
        <end position="159"/>
    </location>
</feature>
<organism evidence="4">
    <name type="scientific">Percolomonas cosmopolitus</name>
    <dbReference type="NCBI Taxonomy" id="63605"/>
    <lineage>
        <taxon>Eukaryota</taxon>
        <taxon>Discoba</taxon>
        <taxon>Heterolobosea</taxon>
        <taxon>Tetramitia</taxon>
        <taxon>Eutetramitia</taxon>
        <taxon>Percolomonadidae</taxon>
        <taxon>Percolomonas</taxon>
    </lineage>
</organism>
<gene>
    <name evidence="4" type="ORF">PCOS0759_LOCUS7698</name>
</gene>
<feature type="compositionally biased region" description="Polar residues" evidence="1">
    <location>
        <begin position="22"/>
        <end position="31"/>
    </location>
</feature>
<dbReference type="GO" id="GO:0097730">
    <property type="term" value="C:non-motile cilium"/>
    <property type="evidence" value="ECO:0007669"/>
    <property type="project" value="InterPro"/>
</dbReference>
<dbReference type="Pfam" id="PF26187">
    <property type="entry name" value="Ig_NPHP4_4th"/>
    <property type="match status" value="1"/>
</dbReference>
<feature type="compositionally biased region" description="Basic and acidic residues" evidence="1">
    <location>
        <begin position="61"/>
        <end position="77"/>
    </location>
</feature>
<dbReference type="GO" id="GO:0090090">
    <property type="term" value="P:negative regulation of canonical Wnt signaling pathway"/>
    <property type="evidence" value="ECO:0007669"/>
    <property type="project" value="InterPro"/>
</dbReference>
<dbReference type="PANTHER" id="PTHR31043:SF3">
    <property type="entry name" value="NEPHROCYSTIN-4"/>
    <property type="match status" value="1"/>
</dbReference>
<dbReference type="GO" id="GO:0005856">
    <property type="term" value="C:cytoskeleton"/>
    <property type="evidence" value="ECO:0007669"/>
    <property type="project" value="InterPro"/>
</dbReference>
<dbReference type="InterPro" id="IPR058685">
    <property type="entry name" value="Ig_NPHP4_4th"/>
</dbReference>
<reference evidence="4" key="1">
    <citation type="submission" date="2021-01" db="EMBL/GenBank/DDBJ databases">
        <authorList>
            <person name="Corre E."/>
            <person name="Pelletier E."/>
            <person name="Niang G."/>
            <person name="Scheremetjew M."/>
            <person name="Finn R."/>
            <person name="Kale V."/>
            <person name="Holt S."/>
            <person name="Cochrane G."/>
            <person name="Meng A."/>
            <person name="Brown T."/>
            <person name="Cohen L."/>
        </authorList>
    </citation>
    <scope>NUCLEOTIDE SEQUENCE</scope>
    <source>
        <strain evidence="4">WS</strain>
    </source>
</reference>
<sequence length="1569" mass="178953">MSTLSTSSSTIAGPRTGADSPMSGSELSQSPEPEYYLSDESTDALNVSITNTPMKLNFTAQREREKSMDQRNRRYLDNQESPTTPSTFATHTPVPQKSDLPSPRADTSPGGMTSETRFSDAEDEELDGGLRAKSSTIAQRRTAAHDDFSESSSETGSSMTDDDEHDDAISVTSSTKSIVLYHSVDNLQYELLKNYKNWYSAYKHYRHIPDELNAFERRKIDTNSTLSQRKGDSKMATQRDAMTHNDLKHDDNIIDCISSSIGYCLWVEKFENVFVPKELVEDLSNVSTDYRLHLNFFHTGTQSFFGRTFKSQPTNRVKTTQKSGNFLKQSVTFDLPIFFHSSIMDSSVVVIAECVASIKSNGAVMRHVSVGWSILRLFTDDTLTHKIPSLRKCLSNNLMDLRKGTKVLVDDVYKGTPRSLFNIREPLEVPLMPHAGTKLVYHFFTHTTFKKHVSHLVAEDDFVTYHDELPGLRETALKFLEPTLESTSTLQLYNLKVALPPTMERDLMHYLDEARFFEQGKQIDTDKSIAIMRRYLKIGVHNTCAFVKPYGTPTHLELLTTKQVEPTGHAVELELSGSINMRKFIEHGQCALVMELHYDVGIPVPLKTKIKKEGGLFGMFAKRRKETKKNTEMDYKTRSICIGQYILLPYADPIFKSNIACDMEVGPARSVTGNLIYAPRRIKGVAEAPKMSFSLLGLDSQASYKATTWNADASSRFTSRTPLMTPKIPKSPHRSKRAKTPRLSLSPVPTPESTIIQSPPHAVQLKVPPPVEPELVMSPKREPTIPKLDFDLTSYDKIHEHLDGLSVRSEKKEPTVSMKHHTGIRMEDAHFSQILDVHGNIVQDTGDDANIQHYDKPLPVDQVYIQFLAFTPPTVLRRQDIPERLHFQFQFFNKPESNTVNSPLELKDNLHMNDAMVLASPVLTQNGLVLKFNMDPNEVSPSEWKRYTKYLETQSLFVTVYDSLTKFKYGSICMPLRFALRKDNHEISIQHTREYHIVESFEEIFSPSRKSVRESQNLLQGKGKLLIRVSNVGSFSEWDSSQTEKRRLEYEQETRSVPRGPKVIEARALRSDTKLAALLGEGSSHATKKMNLDTSRNYGSNAQNDRDMLLKQRALSVRLYKESQKDEVLRQAYSHSHVTEKKLIYVSFGISEYFTIQFSNIERAASTCSLRCTSSSLCVVSRSEEMTLQNHPSQDYSVISLGANVHDVVVKPRRSTKVLFKFLEMEDPNFKQYDAEIQIMKGEHIVRTVVVRVIPTPVEIHQRLEFFAPALQPFYPILAYDRDLFGVLESPRDDQAMVYVKATNSVVASVGEENQINLTVDKQSHMHSTTFFVMLYADPFHNNLEQIWYITVHHVKQLPLKAVFGQRVYFNNNNIRPHIMEYLNDNSSCEYHTCRCVSSRNRELKVHIETSTPLKELTSFQGSYRPLTNSDEVRESSALVQLIDSQNEMIISRYLIKVAVDPPAVTKRFAERVKIGESLKRKLSFTNSFGERKMFYVSTNYPHLVRFAETKFELEPNQQQAILMRFDSKVLPGMQRIYVFVNNFNPDDPKSVDHDTTFCCFSIEVTYYE</sequence>
<evidence type="ECO:0000259" key="2">
    <source>
        <dbReference type="Pfam" id="PF26186"/>
    </source>
</evidence>
<feature type="domain" description="NPHP4 Ig-like" evidence="3">
    <location>
        <begin position="1473"/>
        <end position="1545"/>
    </location>
</feature>
<dbReference type="EMBL" id="HBGD01009355">
    <property type="protein sequence ID" value="CAD9084444.1"/>
    <property type="molecule type" value="Transcribed_RNA"/>
</dbReference>
<feature type="compositionally biased region" description="Basic residues" evidence="1">
    <location>
        <begin position="730"/>
        <end position="740"/>
    </location>
</feature>
<feature type="compositionally biased region" description="Polar residues" evidence="1">
    <location>
        <begin position="43"/>
        <end position="60"/>
    </location>
</feature>
<evidence type="ECO:0000313" key="4">
    <source>
        <dbReference type="EMBL" id="CAD9084444.1"/>
    </source>
</evidence>
<dbReference type="InterPro" id="IPR029775">
    <property type="entry name" value="NPHP4"/>
</dbReference>
<name>A0A7S1PHA9_9EUKA</name>
<feature type="compositionally biased region" description="Polar residues" evidence="1">
    <location>
        <begin position="78"/>
        <end position="95"/>
    </location>
</feature>
<dbReference type="Pfam" id="PF26186">
    <property type="entry name" value="NPHP4_C2_3rd"/>
    <property type="match status" value="1"/>
</dbReference>